<gene>
    <name evidence="1" type="ORF">DUI87_10591</name>
</gene>
<comment type="caution">
    <text evidence="1">The sequence shown here is derived from an EMBL/GenBank/DDBJ whole genome shotgun (WGS) entry which is preliminary data.</text>
</comment>
<organism evidence="1 2">
    <name type="scientific">Hirundo rustica rustica</name>
    <dbReference type="NCBI Taxonomy" id="333673"/>
    <lineage>
        <taxon>Eukaryota</taxon>
        <taxon>Metazoa</taxon>
        <taxon>Chordata</taxon>
        <taxon>Craniata</taxon>
        <taxon>Vertebrata</taxon>
        <taxon>Euteleostomi</taxon>
        <taxon>Archelosauria</taxon>
        <taxon>Archosauria</taxon>
        <taxon>Dinosauria</taxon>
        <taxon>Saurischia</taxon>
        <taxon>Theropoda</taxon>
        <taxon>Coelurosauria</taxon>
        <taxon>Aves</taxon>
        <taxon>Neognathae</taxon>
        <taxon>Neoaves</taxon>
        <taxon>Telluraves</taxon>
        <taxon>Australaves</taxon>
        <taxon>Passeriformes</taxon>
        <taxon>Sylvioidea</taxon>
        <taxon>Hirundinidae</taxon>
        <taxon>Hirundo</taxon>
    </lineage>
</organism>
<reference evidence="1 2" key="1">
    <citation type="submission" date="2018-07" db="EMBL/GenBank/DDBJ databases">
        <title>A high quality draft genome assembly of the barn swallow (H. rustica rustica).</title>
        <authorList>
            <person name="Formenti G."/>
            <person name="Chiara M."/>
            <person name="Poveda L."/>
            <person name="Francoijs K.-J."/>
            <person name="Bonisoli-Alquati A."/>
            <person name="Canova L."/>
            <person name="Gianfranceschi L."/>
            <person name="Horner D.S."/>
            <person name="Saino N."/>
        </authorList>
    </citation>
    <scope>NUCLEOTIDE SEQUENCE [LARGE SCALE GENOMIC DNA]</scope>
    <source>
        <strain evidence="1">Chelidonia</strain>
        <tissue evidence="1">Blood</tissue>
    </source>
</reference>
<dbReference type="AlphaFoldDB" id="A0A3M0KKA5"/>
<dbReference type="EMBL" id="QRBI01000106">
    <property type="protein sequence ID" value="RMC13061.1"/>
    <property type="molecule type" value="Genomic_DNA"/>
</dbReference>
<accession>A0A3M0KKA5</accession>
<name>A0A3M0KKA5_HIRRU</name>
<protein>
    <submittedName>
        <fullName evidence="1">Uncharacterized protein</fullName>
    </submittedName>
</protein>
<dbReference type="Proteomes" id="UP000269221">
    <property type="component" value="Unassembled WGS sequence"/>
</dbReference>
<proteinExistence type="predicted"/>
<sequence length="139" mass="15392">MWTYWRESRGGLKYAQRAGEPLPAETGKESSSCSAWRREGSMETLKHLPVPKVGLQENMGGTFDKGIKHVSTLYKGETYSAEDIENFSSSVLDDVDSITSRKAIATLEYSVANGFTQGQLRPVTLSYISASSIFRQDNT</sequence>
<evidence type="ECO:0000313" key="1">
    <source>
        <dbReference type="EMBL" id="RMC13061.1"/>
    </source>
</evidence>
<keyword evidence="2" id="KW-1185">Reference proteome</keyword>
<evidence type="ECO:0000313" key="2">
    <source>
        <dbReference type="Proteomes" id="UP000269221"/>
    </source>
</evidence>